<sequence length="166" mass="18323">MAADSVIIEPATVDVLDEVLAIEQACFSAPWTRKMLAAELSGNQFAHFLIAKCLDPHSGALVISGYFCYWIVFEELRLMNLAVLAPFRRGGVASKLVCTAIRAGLERGANRAMLEVRASNQEARALYERLGFRQTATRTRYYVKPEEDAVLMELAPLEVSALCGQP</sequence>
<dbReference type="InterPro" id="IPR051556">
    <property type="entry name" value="N-term/lysine_N-AcTrnsfr"/>
</dbReference>
<dbReference type="PANTHER" id="PTHR42919">
    <property type="entry name" value="N-ALPHA-ACETYLTRANSFERASE"/>
    <property type="match status" value="1"/>
</dbReference>
<dbReference type="InterPro" id="IPR016181">
    <property type="entry name" value="Acyl_CoA_acyltransferase"/>
</dbReference>
<comment type="caution">
    <text evidence="4">The sequence shown here is derived from an EMBL/GenBank/DDBJ whole genome shotgun (WGS) entry which is preliminary data.</text>
</comment>
<evidence type="ECO:0000313" key="4">
    <source>
        <dbReference type="EMBL" id="CAE6786002.1"/>
    </source>
</evidence>
<accession>A0ABN7M644</accession>
<dbReference type="SUPFAM" id="SSF55729">
    <property type="entry name" value="Acyl-CoA N-acyltransferases (Nat)"/>
    <property type="match status" value="1"/>
</dbReference>
<dbReference type="GO" id="GO:0016746">
    <property type="term" value="F:acyltransferase activity"/>
    <property type="evidence" value="ECO:0007669"/>
    <property type="project" value="UniProtKB-KW"/>
</dbReference>
<feature type="domain" description="N-acetyltransferase" evidence="3">
    <location>
        <begin position="6"/>
        <end position="157"/>
    </location>
</feature>
<dbReference type="Proteomes" id="UP000675880">
    <property type="component" value="Unassembled WGS sequence"/>
</dbReference>
<dbReference type="Gene3D" id="3.40.630.30">
    <property type="match status" value="1"/>
</dbReference>
<dbReference type="InterPro" id="IPR000182">
    <property type="entry name" value="GNAT_dom"/>
</dbReference>
<evidence type="ECO:0000256" key="1">
    <source>
        <dbReference type="ARBA" id="ARBA00022679"/>
    </source>
</evidence>
<reference evidence="4 5" key="1">
    <citation type="submission" date="2021-02" db="EMBL/GenBank/DDBJ databases">
        <authorList>
            <person name="Han P."/>
        </authorList>
    </citation>
    <scope>NUCLEOTIDE SEQUENCE [LARGE SCALE GENOMIC DNA]</scope>
    <source>
        <strain evidence="4">Candidatus Nitrospira sp. ZN2</strain>
    </source>
</reference>
<dbReference type="InterPro" id="IPR006464">
    <property type="entry name" value="AcTrfase_RimI/Ard1"/>
</dbReference>
<dbReference type="Pfam" id="PF00583">
    <property type="entry name" value="Acetyltransf_1"/>
    <property type="match status" value="1"/>
</dbReference>
<keyword evidence="2 4" id="KW-0012">Acyltransferase</keyword>
<dbReference type="EC" id="2.3.1.-" evidence="4"/>
<dbReference type="PROSITE" id="PS51186">
    <property type="entry name" value="GNAT"/>
    <property type="match status" value="1"/>
</dbReference>
<dbReference type="CDD" id="cd04301">
    <property type="entry name" value="NAT_SF"/>
    <property type="match status" value="1"/>
</dbReference>
<evidence type="ECO:0000259" key="3">
    <source>
        <dbReference type="PROSITE" id="PS51186"/>
    </source>
</evidence>
<keyword evidence="5" id="KW-1185">Reference proteome</keyword>
<protein>
    <submittedName>
        <fullName evidence="4">Ribosomal-protein-S18p-alanine acetyltransferase</fullName>
        <ecNumber evidence="4">2.3.1.-</ecNumber>
    </submittedName>
</protein>
<gene>
    <name evidence="4" type="ORF">NSPZN2_50111</name>
</gene>
<dbReference type="RefSeq" id="WP_213043705.1">
    <property type="nucleotide sequence ID" value="NZ_CAJNBJ010000018.1"/>
</dbReference>
<name>A0ABN7M644_9BACT</name>
<keyword evidence="1 4" id="KW-0808">Transferase</keyword>
<evidence type="ECO:0000313" key="5">
    <source>
        <dbReference type="Proteomes" id="UP000675880"/>
    </source>
</evidence>
<dbReference type="PANTHER" id="PTHR42919:SF8">
    <property type="entry name" value="N-ALPHA-ACETYLTRANSFERASE 50"/>
    <property type="match status" value="1"/>
</dbReference>
<proteinExistence type="predicted"/>
<organism evidence="4 5">
    <name type="scientific">Nitrospira defluvii</name>
    <dbReference type="NCBI Taxonomy" id="330214"/>
    <lineage>
        <taxon>Bacteria</taxon>
        <taxon>Pseudomonadati</taxon>
        <taxon>Nitrospirota</taxon>
        <taxon>Nitrospiria</taxon>
        <taxon>Nitrospirales</taxon>
        <taxon>Nitrospiraceae</taxon>
        <taxon>Nitrospira</taxon>
    </lineage>
</organism>
<evidence type="ECO:0000256" key="2">
    <source>
        <dbReference type="ARBA" id="ARBA00023315"/>
    </source>
</evidence>
<dbReference type="EMBL" id="CAJNBJ010000018">
    <property type="protein sequence ID" value="CAE6786002.1"/>
    <property type="molecule type" value="Genomic_DNA"/>
</dbReference>
<dbReference type="NCBIfam" id="TIGR01575">
    <property type="entry name" value="rimI"/>
    <property type="match status" value="1"/>
</dbReference>